<dbReference type="Proteomes" id="UP001152795">
    <property type="component" value="Unassembled WGS sequence"/>
</dbReference>
<dbReference type="EMBL" id="CACRXK020000043">
    <property type="protein sequence ID" value="CAB3977346.1"/>
    <property type="molecule type" value="Genomic_DNA"/>
</dbReference>
<dbReference type="Gene3D" id="3.40.525.10">
    <property type="entry name" value="CRAL-TRIO lipid binding domain"/>
    <property type="match status" value="1"/>
</dbReference>
<dbReference type="InterPro" id="IPR036865">
    <property type="entry name" value="CRAL-TRIO_dom_sf"/>
</dbReference>
<accession>A0A6S7FN97</accession>
<dbReference type="InterPro" id="IPR011074">
    <property type="entry name" value="CRAL/TRIO_N_dom"/>
</dbReference>
<evidence type="ECO:0000313" key="1">
    <source>
        <dbReference type="EMBL" id="CAB3977346.1"/>
    </source>
</evidence>
<dbReference type="SMART" id="SM01100">
    <property type="entry name" value="CRAL_TRIO_N"/>
    <property type="match status" value="1"/>
</dbReference>
<dbReference type="Pfam" id="PF00650">
    <property type="entry name" value="CRAL_TRIO"/>
    <property type="match status" value="1"/>
</dbReference>
<dbReference type="InterPro" id="IPR036273">
    <property type="entry name" value="CRAL/TRIO_N_dom_sf"/>
</dbReference>
<keyword evidence="2" id="KW-1185">Reference proteome</keyword>
<dbReference type="PANTHER" id="PTHR23324">
    <property type="entry name" value="SEC14 RELATED PROTEIN"/>
    <property type="match status" value="1"/>
</dbReference>
<dbReference type="SUPFAM" id="SSF46938">
    <property type="entry name" value="CRAL/TRIO N-terminal domain"/>
    <property type="match status" value="1"/>
</dbReference>
<dbReference type="OrthoDB" id="1434354at2759"/>
<name>A0A6S7FN97_PARCT</name>
<sequence length="391" mass="45326">MSNLPSRTLTKSEEKALADLKGKLSEESLADEATLLRFLRAREFDVDGACRQYMATWEWRRNNDIDNILKTPRPLTEELKNIMSYGFHKFDKEGRPCYVEKTGRVDVSALLRLPEDQIIRWHVWNTEKQIEQMAEKSIELNKEITTLDHLHDLAGASLNLRKALSLFTRLVKLDQEYYPERVGKIFLVNTPWAFPYLWRVAKSFLDPKTRDKCVVLNSLEMGKLLDYFEAEDLPVEYGGTCRCENGCLPEIPKHMLAMSEDPELKEEYIAAKKSFSHKIECEGKNESIGWFYRISSKDIKFGVSFLKRCDKENESSNRREEWVVKPDYPLHGSKANVGFYHCTSAGTYTLVWDNSQSRFMSRTLKYHVMVSEGMTDEQRNGSTPSINSLEL</sequence>
<protein>
    <submittedName>
        <fullName evidence="1">SEC14 cytosolic factor-like</fullName>
    </submittedName>
</protein>
<dbReference type="SMART" id="SM00516">
    <property type="entry name" value="SEC14"/>
    <property type="match status" value="1"/>
</dbReference>
<dbReference type="GO" id="GO:0005737">
    <property type="term" value="C:cytoplasm"/>
    <property type="evidence" value="ECO:0007669"/>
    <property type="project" value="TreeGrafter"/>
</dbReference>
<dbReference type="CDD" id="cd00170">
    <property type="entry name" value="SEC14"/>
    <property type="match status" value="1"/>
</dbReference>
<dbReference type="AlphaFoldDB" id="A0A6S7FN97"/>
<dbReference type="PROSITE" id="PS50866">
    <property type="entry name" value="GOLD"/>
    <property type="match status" value="1"/>
</dbReference>
<organism evidence="1 2">
    <name type="scientific">Paramuricea clavata</name>
    <name type="common">Red gorgonian</name>
    <name type="synonym">Violescent sea-whip</name>
    <dbReference type="NCBI Taxonomy" id="317549"/>
    <lineage>
        <taxon>Eukaryota</taxon>
        <taxon>Metazoa</taxon>
        <taxon>Cnidaria</taxon>
        <taxon>Anthozoa</taxon>
        <taxon>Octocorallia</taxon>
        <taxon>Malacalcyonacea</taxon>
        <taxon>Plexauridae</taxon>
        <taxon>Paramuricea</taxon>
    </lineage>
</organism>
<proteinExistence type="predicted"/>
<dbReference type="PRINTS" id="PR00180">
    <property type="entry name" value="CRETINALDHBP"/>
</dbReference>
<reference evidence="1" key="1">
    <citation type="submission" date="2020-04" db="EMBL/GenBank/DDBJ databases">
        <authorList>
            <person name="Alioto T."/>
            <person name="Alioto T."/>
            <person name="Gomez Garrido J."/>
        </authorList>
    </citation>
    <scope>NUCLEOTIDE SEQUENCE</scope>
    <source>
        <strain evidence="1">A484AB</strain>
    </source>
</reference>
<dbReference type="PROSITE" id="PS50191">
    <property type="entry name" value="CRAL_TRIO"/>
    <property type="match status" value="1"/>
</dbReference>
<evidence type="ECO:0000313" key="2">
    <source>
        <dbReference type="Proteomes" id="UP001152795"/>
    </source>
</evidence>
<dbReference type="InterPro" id="IPR051064">
    <property type="entry name" value="SEC14/CRAL-TRIO_domain"/>
</dbReference>
<gene>
    <name evidence="1" type="ORF">PACLA_8A040399</name>
</gene>
<dbReference type="Pfam" id="PF03765">
    <property type="entry name" value="CRAL_TRIO_N"/>
    <property type="match status" value="1"/>
</dbReference>
<dbReference type="SUPFAM" id="SSF52087">
    <property type="entry name" value="CRAL/TRIO domain"/>
    <property type="match status" value="1"/>
</dbReference>
<dbReference type="PANTHER" id="PTHR23324:SF83">
    <property type="entry name" value="SEC14-LIKE PROTEIN 2"/>
    <property type="match status" value="1"/>
</dbReference>
<dbReference type="Gene3D" id="2.60.120.680">
    <property type="entry name" value="GOLD domain"/>
    <property type="match status" value="1"/>
</dbReference>
<dbReference type="SUPFAM" id="SSF101576">
    <property type="entry name" value="Supernatant protein factor (SPF), C-terminal domain"/>
    <property type="match status" value="1"/>
</dbReference>
<comment type="caution">
    <text evidence="1">The sequence shown here is derived from an EMBL/GenBank/DDBJ whole genome shotgun (WGS) entry which is preliminary data.</text>
</comment>
<dbReference type="InterPro" id="IPR036598">
    <property type="entry name" value="GOLD_dom_sf"/>
</dbReference>
<dbReference type="InterPro" id="IPR001251">
    <property type="entry name" value="CRAL-TRIO_dom"/>
</dbReference>
<dbReference type="InterPro" id="IPR009038">
    <property type="entry name" value="GOLD_dom"/>
</dbReference>